<dbReference type="AlphaFoldDB" id="A0A9X1NCY9"/>
<keyword evidence="3" id="KW-1185">Reference proteome</keyword>
<dbReference type="Gene3D" id="2.30.40.10">
    <property type="entry name" value="Urease, subunit C, domain 1"/>
    <property type="match status" value="1"/>
</dbReference>
<dbReference type="PANTHER" id="PTHR43135:SF3">
    <property type="entry name" value="ALPHA-D-RIBOSE 1-METHYLPHOSPHONATE 5-TRIPHOSPHATE DIPHOSPHATASE"/>
    <property type="match status" value="1"/>
</dbReference>
<proteinExistence type="predicted"/>
<dbReference type="EMBL" id="JAJOMB010000003">
    <property type="protein sequence ID" value="MCD5310743.1"/>
    <property type="molecule type" value="Genomic_DNA"/>
</dbReference>
<dbReference type="PANTHER" id="PTHR43135">
    <property type="entry name" value="ALPHA-D-RIBOSE 1-METHYLPHOSPHONATE 5-TRIPHOSPHATE DIPHOSPHATASE"/>
    <property type="match status" value="1"/>
</dbReference>
<dbReference type="SUPFAM" id="SSF51338">
    <property type="entry name" value="Composite domain of metallo-dependent hydrolases"/>
    <property type="match status" value="1"/>
</dbReference>
<dbReference type="GO" id="GO:0016810">
    <property type="term" value="F:hydrolase activity, acting on carbon-nitrogen (but not peptide) bonds"/>
    <property type="evidence" value="ECO:0007669"/>
    <property type="project" value="InterPro"/>
</dbReference>
<dbReference type="Proteomes" id="UP001138997">
    <property type="component" value="Unassembled WGS sequence"/>
</dbReference>
<reference evidence="2" key="1">
    <citation type="submission" date="2021-11" db="EMBL/GenBank/DDBJ databases">
        <title>Streptomyces corallinus and Kineosporia corallina sp. nov., two new coral-derived marine actinobacteria.</title>
        <authorList>
            <person name="Buangrab K."/>
            <person name="Sutthacheep M."/>
            <person name="Yeemin T."/>
            <person name="Harunari E."/>
            <person name="Igarashi Y."/>
            <person name="Sripreechasak P."/>
            <person name="Kanchanasin P."/>
            <person name="Tanasupawat S."/>
            <person name="Phongsopitanun W."/>
        </authorList>
    </citation>
    <scope>NUCLEOTIDE SEQUENCE</scope>
    <source>
        <strain evidence="2">JCM 31032</strain>
    </source>
</reference>
<evidence type="ECO:0000313" key="2">
    <source>
        <dbReference type="EMBL" id="MCD5310743.1"/>
    </source>
</evidence>
<protein>
    <submittedName>
        <fullName evidence="2">Amidohydrolase family protein</fullName>
    </submittedName>
</protein>
<dbReference type="SUPFAM" id="SSF51556">
    <property type="entry name" value="Metallo-dependent hydrolases"/>
    <property type="match status" value="1"/>
</dbReference>
<gene>
    <name evidence="2" type="ORF">LR394_07545</name>
</gene>
<dbReference type="InterPro" id="IPR011059">
    <property type="entry name" value="Metal-dep_hydrolase_composite"/>
</dbReference>
<evidence type="ECO:0000259" key="1">
    <source>
        <dbReference type="Pfam" id="PF01979"/>
    </source>
</evidence>
<comment type="caution">
    <text evidence="2">The sequence shown here is derived from an EMBL/GenBank/DDBJ whole genome shotgun (WGS) entry which is preliminary data.</text>
</comment>
<sequence length="435" mass="46524">MRNTNPRPARPGMPGHPATLWLRGGQVVDVVTGTVSTADVAVFDGRITTVGTAEPQPGDSVLELEGRYVVPGLVSVHTHLTIVYPFDDTDVNESSAASALRAASRARDALWAGVTTVRTLDEQNRADIELRRAAVSNGWALDVPRILASGRAIGITGGHGKGMACSYADGHDEFLKAARQELEAGANHIKVFITGGIAHADESFNGAQMTTDEMRAVVRATREHNTYVVAHAGGGEAIREAMTVGINRFEHGYDLDEQTVTEMAANRAYLTPTLSVTSCPQWMLDHGFTQWQADLAQKVHVTHLASIQRAFTRAVVKADELDGDGIRIVAGTDYLPGEPNDGTSCAVKEIELLEQAGLPTEAALRAGTWEAARLMGRENEFGSVREGLAGDLLILEEDPTVTVSALRTIGTVIQAGRLVRSDLTGTQELTKAVFA</sequence>
<dbReference type="InterPro" id="IPR006680">
    <property type="entry name" value="Amidohydro-rel"/>
</dbReference>
<name>A0A9X1NCY9_9ACTN</name>
<organism evidence="2 3">
    <name type="scientific">Kineosporia babensis</name>
    <dbReference type="NCBI Taxonomy" id="499548"/>
    <lineage>
        <taxon>Bacteria</taxon>
        <taxon>Bacillati</taxon>
        <taxon>Actinomycetota</taxon>
        <taxon>Actinomycetes</taxon>
        <taxon>Kineosporiales</taxon>
        <taxon>Kineosporiaceae</taxon>
        <taxon>Kineosporia</taxon>
    </lineage>
</organism>
<feature type="domain" description="Amidohydrolase-related" evidence="1">
    <location>
        <begin position="68"/>
        <end position="416"/>
    </location>
</feature>
<evidence type="ECO:0000313" key="3">
    <source>
        <dbReference type="Proteomes" id="UP001138997"/>
    </source>
</evidence>
<dbReference type="Pfam" id="PF01979">
    <property type="entry name" value="Amidohydro_1"/>
    <property type="match status" value="1"/>
</dbReference>
<dbReference type="Gene3D" id="3.20.20.140">
    <property type="entry name" value="Metal-dependent hydrolases"/>
    <property type="match status" value="1"/>
</dbReference>
<accession>A0A9X1NCY9</accession>
<dbReference type="InterPro" id="IPR032466">
    <property type="entry name" value="Metal_Hydrolase"/>
</dbReference>
<dbReference type="RefSeq" id="WP_231439896.1">
    <property type="nucleotide sequence ID" value="NZ_JAJOMB010000003.1"/>
</dbReference>
<dbReference type="InterPro" id="IPR051781">
    <property type="entry name" value="Metallo-dep_Hydrolase"/>
</dbReference>